<sequence length="123" mass="13427">MPDIDCAWQQFDWQVQSVSKRDCTLWPVPLASANCGFWPPGSTLQELLLHSPLLSGLRVAFAGHQPDMVLRCLSQQYLLRLRSFLYDELEAMNASIGADGGQSVAGGGSTSTTARDKVRGDQS</sequence>
<feature type="compositionally biased region" description="Gly residues" evidence="1">
    <location>
        <begin position="98"/>
        <end position="109"/>
    </location>
</feature>
<feature type="region of interest" description="Disordered" evidence="1">
    <location>
        <begin position="97"/>
        <end position="123"/>
    </location>
</feature>
<feature type="compositionally biased region" description="Basic and acidic residues" evidence="1">
    <location>
        <begin position="114"/>
        <end position="123"/>
    </location>
</feature>
<organism evidence="2 3">
    <name type="scientific">Macrostomum lignano</name>
    <dbReference type="NCBI Taxonomy" id="282301"/>
    <lineage>
        <taxon>Eukaryota</taxon>
        <taxon>Metazoa</taxon>
        <taxon>Spiralia</taxon>
        <taxon>Lophotrochozoa</taxon>
        <taxon>Platyhelminthes</taxon>
        <taxon>Rhabditophora</taxon>
        <taxon>Macrostomorpha</taxon>
        <taxon>Macrostomida</taxon>
        <taxon>Macrostomidae</taxon>
        <taxon>Macrostomum</taxon>
    </lineage>
</organism>
<dbReference type="WBParaSite" id="maker-unitig_34946-snap-gene-0.3-mRNA-1">
    <property type="protein sequence ID" value="maker-unitig_34946-snap-gene-0.3-mRNA-1"/>
    <property type="gene ID" value="maker-unitig_34946-snap-gene-0.3"/>
</dbReference>
<dbReference type="AlphaFoldDB" id="A0A1I8FI69"/>
<reference evidence="3" key="1">
    <citation type="submission" date="2016-11" db="UniProtKB">
        <authorList>
            <consortium name="WormBaseParasite"/>
        </authorList>
    </citation>
    <scope>IDENTIFICATION</scope>
</reference>
<evidence type="ECO:0000256" key="1">
    <source>
        <dbReference type="SAM" id="MobiDB-lite"/>
    </source>
</evidence>
<protein>
    <submittedName>
        <fullName evidence="3">FSA_C domain-containing protein</fullName>
    </submittedName>
</protein>
<evidence type="ECO:0000313" key="3">
    <source>
        <dbReference type="WBParaSite" id="maker-unitig_34946-snap-gene-0.3-mRNA-1"/>
    </source>
</evidence>
<name>A0A1I8FI69_9PLAT</name>
<dbReference type="Proteomes" id="UP000095280">
    <property type="component" value="Unplaced"/>
</dbReference>
<evidence type="ECO:0000313" key="2">
    <source>
        <dbReference type="Proteomes" id="UP000095280"/>
    </source>
</evidence>
<proteinExistence type="predicted"/>
<keyword evidence="2" id="KW-1185">Reference proteome</keyword>
<accession>A0A1I8FI69</accession>